<sequence length="209" mass="22568">MQVEAEGVKENRWPSVESDEELERKVAEAVKENFVEVDPDGWWLRCRYCKNPDGTLVQIKVESRWNPKHPLRQHCGVTLESNGVPFLKSNKQNPGAKHKDEMFKKLNPEAAAAVARGGSGQTAITSFFKSIGRSQISTERRPVASAGPGAEASAGPSAVAAVAAASLAVGGDQSSVPCRGVDFCRTFKPTPKKKPPGWTGPQPYAVSRI</sequence>
<dbReference type="EMBL" id="CDMZ01003249">
    <property type="protein sequence ID" value="CEM45690.1"/>
    <property type="molecule type" value="Genomic_DNA"/>
</dbReference>
<feature type="compositionally biased region" description="Basic and acidic residues" evidence="1">
    <location>
        <begin position="1"/>
        <end position="12"/>
    </location>
</feature>
<evidence type="ECO:0000256" key="1">
    <source>
        <dbReference type="SAM" id="MobiDB-lite"/>
    </source>
</evidence>
<dbReference type="CDD" id="cd06587">
    <property type="entry name" value="VOC"/>
    <property type="match status" value="1"/>
</dbReference>
<dbReference type="VEuPathDB" id="CryptoDB:Cvel_7607"/>
<accession>A0A0G4HN75</accession>
<name>A0A0G4HN75_9ALVE</name>
<proteinExistence type="predicted"/>
<feature type="region of interest" description="Disordered" evidence="1">
    <location>
        <begin position="1"/>
        <end position="21"/>
    </location>
</feature>
<gene>
    <name evidence="2" type="ORF">Cvel_7607</name>
</gene>
<feature type="region of interest" description="Disordered" evidence="1">
    <location>
        <begin position="188"/>
        <end position="209"/>
    </location>
</feature>
<reference evidence="2" key="1">
    <citation type="submission" date="2014-11" db="EMBL/GenBank/DDBJ databases">
        <authorList>
            <person name="Otto D Thomas"/>
            <person name="Naeem Raeece"/>
        </authorList>
    </citation>
    <scope>NUCLEOTIDE SEQUENCE</scope>
</reference>
<dbReference type="AlphaFoldDB" id="A0A0G4HN75"/>
<protein>
    <submittedName>
        <fullName evidence="2">Uncharacterized protein</fullName>
    </submittedName>
</protein>
<organism evidence="2">
    <name type="scientific">Chromera velia CCMP2878</name>
    <dbReference type="NCBI Taxonomy" id="1169474"/>
    <lineage>
        <taxon>Eukaryota</taxon>
        <taxon>Sar</taxon>
        <taxon>Alveolata</taxon>
        <taxon>Colpodellida</taxon>
        <taxon>Chromeraceae</taxon>
        <taxon>Chromera</taxon>
    </lineage>
</organism>
<evidence type="ECO:0000313" key="2">
    <source>
        <dbReference type="EMBL" id="CEM45690.1"/>
    </source>
</evidence>